<gene>
    <name evidence="4" type="ORF">MGAL_10B013844</name>
</gene>
<dbReference type="PANTHER" id="PTHR38332:SF2">
    <property type="entry name" value="PROTEIN QUIVER"/>
    <property type="match status" value="1"/>
</dbReference>
<dbReference type="AlphaFoldDB" id="A0A8B6EIY3"/>
<evidence type="ECO:0000256" key="2">
    <source>
        <dbReference type="ARBA" id="ARBA00023180"/>
    </source>
</evidence>
<evidence type="ECO:0008006" key="6">
    <source>
        <dbReference type="Google" id="ProtNLM"/>
    </source>
</evidence>
<comment type="caution">
    <text evidence="4">The sequence shown here is derived from an EMBL/GenBank/DDBJ whole genome shotgun (WGS) entry which is preliminary data.</text>
</comment>
<evidence type="ECO:0000313" key="4">
    <source>
        <dbReference type="EMBL" id="VDI34017.1"/>
    </source>
</evidence>
<keyword evidence="1 3" id="KW-0732">Signal</keyword>
<evidence type="ECO:0000256" key="1">
    <source>
        <dbReference type="ARBA" id="ARBA00022729"/>
    </source>
</evidence>
<dbReference type="EMBL" id="UYJE01005107">
    <property type="protein sequence ID" value="VDI34017.1"/>
    <property type="molecule type" value="Genomic_DNA"/>
</dbReference>
<reference evidence="4" key="1">
    <citation type="submission" date="2018-11" db="EMBL/GenBank/DDBJ databases">
        <authorList>
            <person name="Alioto T."/>
            <person name="Alioto T."/>
        </authorList>
    </citation>
    <scope>NUCLEOTIDE SEQUENCE</scope>
</reference>
<proteinExistence type="predicted"/>
<sequence>MSHIFYGLLLAYFGDIYFGEAAIIDCYVCSSKNNSNPACTDPFHPINNELSVGCHQGMEGRKGLFPARYCIKMKGNSSIDGTETIIRYCSLKTFDNMCGKFKFEGVPYTGCIVSCNKRACNGSSNNKVHVFLLLCLMLIIEYSQKA</sequence>
<feature type="chain" id="PRO_5032876469" description="Protein sleepless" evidence="3">
    <location>
        <begin position="22"/>
        <end position="146"/>
    </location>
</feature>
<evidence type="ECO:0000256" key="3">
    <source>
        <dbReference type="SAM" id="SignalP"/>
    </source>
</evidence>
<organism evidence="4 5">
    <name type="scientific">Mytilus galloprovincialis</name>
    <name type="common">Mediterranean mussel</name>
    <dbReference type="NCBI Taxonomy" id="29158"/>
    <lineage>
        <taxon>Eukaryota</taxon>
        <taxon>Metazoa</taxon>
        <taxon>Spiralia</taxon>
        <taxon>Lophotrochozoa</taxon>
        <taxon>Mollusca</taxon>
        <taxon>Bivalvia</taxon>
        <taxon>Autobranchia</taxon>
        <taxon>Pteriomorphia</taxon>
        <taxon>Mytilida</taxon>
        <taxon>Mytiloidea</taxon>
        <taxon>Mytilidae</taxon>
        <taxon>Mytilinae</taxon>
        <taxon>Mytilus</taxon>
    </lineage>
</organism>
<dbReference type="OrthoDB" id="75169at2759"/>
<dbReference type="InterPro" id="IPR031424">
    <property type="entry name" value="QVR-like"/>
</dbReference>
<evidence type="ECO:0000313" key="5">
    <source>
        <dbReference type="Proteomes" id="UP000596742"/>
    </source>
</evidence>
<keyword evidence="2" id="KW-0325">Glycoprotein</keyword>
<dbReference type="GO" id="GO:0032222">
    <property type="term" value="P:regulation of synaptic transmission, cholinergic"/>
    <property type="evidence" value="ECO:0007669"/>
    <property type="project" value="InterPro"/>
</dbReference>
<dbReference type="PANTHER" id="PTHR38332">
    <property type="entry name" value="PROTEIN CBG11604"/>
    <property type="match status" value="1"/>
</dbReference>
<keyword evidence="5" id="KW-1185">Reference proteome</keyword>
<dbReference type="Pfam" id="PF17064">
    <property type="entry name" value="QVR"/>
    <property type="match status" value="1"/>
</dbReference>
<dbReference type="GO" id="GO:0030431">
    <property type="term" value="P:sleep"/>
    <property type="evidence" value="ECO:0007669"/>
    <property type="project" value="InterPro"/>
</dbReference>
<dbReference type="Proteomes" id="UP000596742">
    <property type="component" value="Unassembled WGS sequence"/>
</dbReference>
<accession>A0A8B6EIY3</accession>
<protein>
    <recommendedName>
        <fullName evidence="6">Protein sleepless</fullName>
    </recommendedName>
</protein>
<feature type="signal peptide" evidence="3">
    <location>
        <begin position="1"/>
        <end position="21"/>
    </location>
</feature>
<name>A0A8B6EIY3_MYTGA</name>